<dbReference type="EMBL" id="JRYR02000001">
    <property type="protein sequence ID" value="OHX67445.1"/>
    <property type="molecule type" value="Genomic_DNA"/>
</dbReference>
<keyword evidence="3" id="KW-1185">Reference proteome</keyword>
<comment type="caution">
    <text evidence="2">The sequence shown here is derived from an EMBL/GenBank/DDBJ whole genome shotgun (WGS) entry which is preliminary data.</text>
</comment>
<feature type="signal peptide" evidence="1">
    <location>
        <begin position="1"/>
        <end position="20"/>
    </location>
</feature>
<dbReference type="Proteomes" id="UP000179797">
    <property type="component" value="Unassembled WGS sequence"/>
</dbReference>
<evidence type="ECO:0000313" key="3">
    <source>
        <dbReference type="Proteomes" id="UP000179797"/>
    </source>
</evidence>
<protein>
    <recommendedName>
        <fullName evidence="4">Beta-lactamase-inhibitor-like PepSY-like domain-containing protein</fullName>
    </recommendedName>
</protein>
<dbReference type="OrthoDB" id="9889691at2"/>
<feature type="chain" id="PRO_5010362866" description="Beta-lactamase-inhibitor-like PepSY-like domain-containing protein" evidence="1">
    <location>
        <begin position="21"/>
        <end position="138"/>
    </location>
</feature>
<evidence type="ECO:0000313" key="2">
    <source>
        <dbReference type="EMBL" id="OHX67445.1"/>
    </source>
</evidence>
<evidence type="ECO:0000256" key="1">
    <source>
        <dbReference type="SAM" id="SignalP"/>
    </source>
</evidence>
<gene>
    <name evidence="2" type="ORF">NH26_14380</name>
</gene>
<dbReference type="STRING" id="915059.NH26_14380"/>
<accession>A0A1S1Z2X5</accession>
<evidence type="ECO:0008006" key="4">
    <source>
        <dbReference type="Google" id="ProtNLM"/>
    </source>
</evidence>
<proteinExistence type="predicted"/>
<organism evidence="2 3">
    <name type="scientific">Flammeovirga pacifica</name>
    <dbReference type="NCBI Taxonomy" id="915059"/>
    <lineage>
        <taxon>Bacteria</taxon>
        <taxon>Pseudomonadati</taxon>
        <taxon>Bacteroidota</taxon>
        <taxon>Cytophagia</taxon>
        <taxon>Cytophagales</taxon>
        <taxon>Flammeovirgaceae</taxon>
        <taxon>Flammeovirga</taxon>
    </lineage>
</organism>
<dbReference type="RefSeq" id="WP_044228615.1">
    <property type="nucleotide sequence ID" value="NZ_JRYR02000001.1"/>
</dbReference>
<keyword evidence="1" id="KW-0732">Signal</keyword>
<sequence length="138" mass="15822">MKNIIIIAALLLSSITISKAQNISLEDTVTIKNREYVVKGVDKRGFFYEVQKVGSHKKKNVHINKITKTGTSSNQKISLEIGMSEESVRNTMKHPPYHEKKLEGTWGELTILQYQMKSDKIIYLVLEKEKLVSIMKEK</sequence>
<reference evidence="2 3" key="1">
    <citation type="journal article" date="2012" name="Int. J. Syst. Evol. Microbiol.">
        <title>Flammeovirga pacifica sp. nov., isolated from deep-sea sediment.</title>
        <authorList>
            <person name="Xu H."/>
            <person name="Fu Y."/>
            <person name="Yang N."/>
            <person name="Ding Z."/>
            <person name="Lai Q."/>
            <person name="Zeng R."/>
        </authorList>
    </citation>
    <scope>NUCLEOTIDE SEQUENCE [LARGE SCALE GENOMIC DNA]</scope>
    <source>
        <strain evidence="3">DSM 24597 / LMG 26175 / WPAGA1</strain>
    </source>
</reference>
<dbReference type="AlphaFoldDB" id="A0A1S1Z2X5"/>
<name>A0A1S1Z2X5_FLAPC</name>